<protein>
    <submittedName>
        <fullName evidence="1">Uncharacterized protein</fullName>
    </submittedName>
</protein>
<dbReference type="InterPro" id="IPR023214">
    <property type="entry name" value="HAD_sf"/>
</dbReference>
<reference evidence="1" key="1">
    <citation type="submission" date="2020-04" db="EMBL/GenBank/DDBJ databases">
        <authorList>
            <person name="Chiriac C."/>
            <person name="Salcher M."/>
            <person name="Ghai R."/>
            <person name="Kavagutti S V."/>
        </authorList>
    </citation>
    <scope>NUCLEOTIDE SEQUENCE</scope>
</reference>
<name>A0A6J5KXL6_9CAUD</name>
<proteinExistence type="predicted"/>
<dbReference type="Gene3D" id="3.40.50.1000">
    <property type="entry name" value="HAD superfamily/HAD-like"/>
    <property type="match status" value="1"/>
</dbReference>
<accession>A0A6J5KXL6</accession>
<gene>
    <name evidence="1" type="ORF">UFOVP84_102</name>
</gene>
<dbReference type="EMBL" id="LR796208">
    <property type="protein sequence ID" value="CAB4127268.1"/>
    <property type="molecule type" value="Genomic_DNA"/>
</dbReference>
<evidence type="ECO:0000313" key="1">
    <source>
        <dbReference type="EMBL" id="CAB4127268.1"/>
    </source>
</evidence>
<sequence>MLNIEYKRMDSFKDFLSEETKLGRLSIFDIDDTLFHTTAQIDIVKDGKAIKKLTNQQFNTYSLKQGESFDFGEFRSAEKFNKESKPISRMFDRAKAILSHSARNPLSKVIVVTARANFDDKEKFLDTFRKHRFDIDKVRVERAGNINDIAAPADKKFIIINNYLKTGQFDRVSLFDDAISNLTKFLELKKIFPKIKFEAYFVSHDGSIKLLK</sequence>
<organism evidence="1">
    <name type="scientific">uncultured Caudovirales phage</name>
    <dbReference type="NCBI Taxonomy" id="2100421"/>
    <lineage>
        <taxon>Viruses</taxon>
        <taxon>Duplodnaviria</taxon>
        <taxon>Heunggongvirae</taxon>
        <taxon>Uroviricota</taxon>
        <taxon>Caudoviricetes</taxon>
        <taxon>Peduoviridae</taxon>
        <taxon>Maltschvirus</taxon>
        <taxon>Maltschvirus maltsch</taxon>
    </lineage>
</organism>